<feature type="transmembrane region" description="Helical" evidence="12">
    <location>
        <begin position="47"/>
        <end position="66"/>
    </location>
</feature>
<feature type="modified residue" description="4-aspartylphosphate" evidence="11">
    <location>
        <position position="640"/>
    </location>
</feature>
<feature type="transmembrane region" description="Helical" evidence="12">
    <location>
        <begin position="99"/>
        <end position="115"/>
    </location>
</feature>
<dbReference type="InterPro" id="IPR004358">
    <property type="entry name" value="Sig_transdc_His_kin-like_C"/>
</dbReference>
<dbReference type="RefSeq" id="WP_058245379.1">
    <property type="nucleotide sequence ID" value="NZ_CYSB01000039.1"/>
</dbReference>
<dbReference type="EMBL" id="CYSB01000039">
    <property type="protein sequence ID" value="CUH69341.1"/>
    <property type="molecule type" value="Genomic_DNA"/>
</dbReference>
<keyword evidence="7" id="KW-0067">ATP-binding</keyword>
<feature type="transmembrane region" description="Helical" evidence="12">
    <location>
        <begin position="20"/>
        <end position="41"/>
    </location>
</feature>
<dbReference type="PANTHER" id="PTHR45339">
    <property type="entry name" value="HYBRID SIGNAL TRANSDUCTION HISTIDINE KINASE J"/>
    <property type="match status" value="1"/>
</dbReference>
<evidence type="ECO:0000256" key="11">
    <source>
        <dbReference type="PROSITE-ProRule" id="PRU00169"/>
    </source>
</evidence>
<dbReference type="InterPro" id="IPR003594">
    <property type="entry name" value="HATPase_dom"/>
</dbReference>
<feature type="domain" description="Histidine kinase" evidence="13">
    <location>
        <begin position="217"/>
        <end position="440"/>
    </location>
</feature>
<accession>A0A0P1FMA4</accession>
<protein>
    <recommendedName>
        <fullName evidence="10">Sensory/regulatory protein RpfC</fullName>
        <ecNumber evidence="2">2.7.13.3</ecNumber>
    </recommendedName>
</protein>
<dbReference type="CDD" id="cd16922">
    <property type="entry name" value="HATPase_EvgS-ArcB-TorS-like"/>
    <property type="match status" value="1"/>
</dbReference>
<proteinExistence type="predicted"/>
<keyword evidence="8" id="KW-0902">Two-component regulatory system</keyword>
<reference evidence="15 17" key="2">
    <citation type="submission" date="2015-09" db="EMBL/GenBank/DDBJ databases">
        <authorList>
            <person name="Rodrigo-Torres L."/>
            <person name="Arahal D.R."/>
        </authorList>
    </citation>
    <scope>NUCLEOTIDE SEQUENCE [LARGE SCALE GENOMIC DNA]</scope>
    <source>
        <strain evidence="15 17">CECT 5118</strain>
    </source>
</reference>
<evidence type="ECO:0000256" key="2">
    <source>
        <dbReference type="ARBA" id="ARBA00012438"/>
    </source>
</evidence>
<dbReference type="SUPFAM" id="SSF55874">
    <property type="entry name" value="ATPase domain of HSP90 chaperone/DNA topoisomerase II/histidine kinase"/>
    <property type="match status" value="1"/>
</dbReference>
<keyword evidence="12" id="KW-1133">Transmembrane helix</keyword>
<evidence type="ECO:0000256" key="6">
    <source>
        <dbReference type="ARBA" id="ARBA00022777"/>
    </source>
</evidence>
<dbReference type="Pfam" id="PF02518">
    <property type="entry name" value="HATPase_c"/>
    <property type="match status" value="1"/>
</dbReference>
<evidence type="ECO:0000259" key="13">
    <source>
        <dbReference type="PROSITE" id="PS50109"/>
    </source>
</evidence>
<evidence type="ECO:0000256" key="7">
    <source>
        <dbReference type="ARBA" id="ARBA00022840"/>
    </source>
</evidence>
<keyword evidence="6 16" id="KW-0418">Kinase</keyword>
<evidence type="ECO:0000313" key="16">
    <source>
        <dbReference type="EMBL" id="CUH74264.1"/>
    </source>
</evidence>
<evidence type="ECO:0000256" key="10">
    <source>
        <dbReference type="ARBA" id="ARBA00068150"/>
    </source>
</evidence>
<evidence type="ECO:0000313" key="17">
    <source>
        <dbReference type="Proteomes" id="UP000051086"/>
    </source>
</evidence>
<dbReference type="InterPro" id="IPR003661">
    <property type="entry name" value="HisK_dim/P_dom"/>
</dbReference>
<dbReference type="Gene3D" id="3.40.50.2300">
    <property type="match status" value="1"/>
</dbReference>
<keyword evidence="4 16" id="KW-0808">Transferase</keyword>
<dbReference type="Proteomes" id="UP000051887">
    <property type="component" value="Unassembled WGS sequence"/>
</dbReference>
<dbReference type="Gene3D" id="1.10.287.130">
    <property type="match status" value="1"/>
</dbReference>
<name>A0A0P1FMA4_9RHOB</name>
<keyword evidence="12" id="KW-0812">Transmembrane</keyword>
<dbReference type="Proteomes" id="UP000051086">
    <property type="component" value="Unassembled WGS sequence"/>
</dbReference>
<feature type="domain" description="Response regulatory" evidence="14">
    <location>
        <begin position="591"/>
        <end position="710"/>
    </location>
</feature>
<dbReference type="Gene3D" id="3.30.565.10">
    <property type="entry name" value="Histidine kinase-like ATPase, C-terminal domain"/>
    <property type="match status" value="1"/>
</dbReference>
<evidence type="ECO:0000259" key="14">
    <source>
        <dbReference type="PROSITE" id="PS50110"/>
    </source>
</evidence>
<comment type="catalytic activity">
    <reaction evidence="1">
        <text>ATP + protein L-histidine = ADP + protein N-phospho-L-histidine.</text>
        <dbReference type="EC" id="2.7.13.3"/>
    </reaction>
</comment>
<dbReference type="PRINTS" id="PR00344">
    <property type="entry name" value="BCTRLSENSOR"/>
</dbReference>
<reference evidence="16 18" key="1">
    <citation type="submission" date="2015-09" db="EMBL/GenBank/DDBJ databases">
        <authorList>
            <consortium name="Swine Surveillance"/>
        </authorList>
    </citation>
    <scope>NUCLEOTIDE SEQUENCE [LARGE SCALE GENOMIC DNA]</scope>
    <source>
        <strain evidence="16 18">5120</strain>
    </source>
</reference>
<organism evidence="16 18">
    <name type="scientific">Thalassovita autumnalis</name>
    <dbReference type="NCBI Taxonomy" id="2072972"/>
    <lineage>
        <taxon>Bacteria</taxon>
        <taxon>Pseudomonadati</taxon>
        <taxon>Pseudomonadota</taxon>
        <taxon>Alphaproteobacteria</taxon>
        <taxon>Rhodobacterales</taxon>
        <taxon>Roseobacteraceae</taxon>
        <taxon>Thalassovita</taxon>
    </lineage>
</organism>
<comment type="subunit">
    <text evidence="9">At low DSF concentrations, interacts with RpfF.</text>
</comment>
<dbReference type="Pfam" id="PF00512">
    <property type="entry name" value="HisKA"/>
    <property type="match status" value="1"/>
</dbReference>
<feature type="transmembrane region" description="Helical" evidence="12">
    <location>
        <begin position="75"/>
        <end position="93"/>
    </location>
</feature>
<dbReference type="GO" id="GO:0005524">
    <property type="term" value="F:ATP binding"/>
    <property type="evidence" value="ECO:0007669"/>
    <property type="project" value="UniProtKB-KW"/>
</dbReference>
<keyword evidence="12" id="KW-0472">Membrane</keyword>
<dbReference type="SMART" id="SM00448">
    <property type="entry name" value="REC"/>
    <property type="match status" value="1"/>
</dbReference>
<evidence type="ECO:0000313" key="15">
    <source>
        <dbReference type="EMBL" id="CUH69341.1"/>
    </source>
</evidence>
<dbReference type="PROSITE" id="PS50109">
    <property type="entry name" value="HIS_KIN"/>
    <property type="match status" value="1"/>
</dbReference>
<dbReference type="SMART" id="SM00387">
    <property type="entry name" value="HATPase_c"/>
    <property type="match status" value="1"/>
</dbReference>
<dbReference type="FunFam" id="1.10.287.130:FF:000002">
    <property type="entry name" value="Two-component osmosensing histidine kinase"/>
    <property type="match status" value="1"/>
</dbReference>
<evidence type="ECO:0000256" key="3">
    <source>
        <dbReference type="ARBA" id="ARBA00022553"/>
    </source>
</evidence>
<keyword evidence="3 11" id="KW-0597">Phosphoprotein</keyword>
<dbReference type="CDD" id="cd17546">
    <property type="entry name" value="REC_hyHK_CKI1_RcsC-like"/>
    <property type="match status" value="1"/>
</dbReference>
<dbReference type="InterPro" id="IPR036097">
    <property type="entry name" value="HisK_dim/P_sf"/>
</dbReference>
<gene>
    <name evidence="16" type="primary">rcsC_6</name>
    <name evidence="15" type="synonym">rcsC_5</name>
    <name evidence="15" type="ORF">TL5118_03301</name>
    <name evidence="16" type="ORF">TL5120_04084</name>
</gene>
<dbReference type="InterPro" id="IPR036890">
    <property type="entry name" value="HATPase_C_sf"/>
</dbReference>
<evidence type="ECO:0000256" key="9">
    <source>
        <dbReference type="ARBA" id="ARBA00064003"/>
    </source>
</evidence>
<dbReference type="Pfam" id="PF00072">
    <property type="entry name" value="Response_reg"/>
    <property type="match status" value="1"/>
</dbReference>
<evidence type="ECO:0000313" key="18">
    <source>
        <dbReference type="Proteomes" id="UP000051887"/>
    </source>
</evidence>
<dbReference type="PROSITE" id="PS50110">
    <property type="entry name" value="RESPONSE_REGULATORY"/>
    <property type="match status" value="1"/>
</dbReference>
<keyword evidence="17" id="KW-1185">Reference proteome</keyword>
<evidence type="ECO:0000256" key="5">
    <source>
        <dbReference type="ARBA" id="ARBA00022741"/>
    </source>
</evidence>
<evidence type="ECO:0000256" key="12">
    <source>
        <dbReference type="SAM" id="Phobius"/>
    </source>
</evidence>
<dbReference type="InterPro" id="IPR001789">
    <property type="entry name" value="Sig_transdc_resp-reg_receiver"/>
</dbReference>
<dbReference type="EC" id="2.7.13.3" evidence="2"/>
<dbReference type="CDD" id="cd00082">
    <property type="entry name" value="HisKA"/>
    <property type="match status" value="1"/>
</dbReference>
<dbReference type="SUPFAM" id="SSF47384">
    <property type="entry name" value="Homodimeric domain of signal transducing histidine kinase"/>
    <property type="match status" value="1"/>
</dbReference>
<evidence type="ECO:0000256" key="1">
    <source>
        <dbReference type="ARBA" id="ARBA00000085"/>
    </source>
</evidence>
<evidence type="ECO:0000256" key="4">
    <source>
        <dbReference type="ARBA" id="ARBA00022679"/>
    </source>
</evidence>
<dbReference type="SMART" id="SM00388">
    <property type="entry name" value="HisKA"/>
    <property type="match status" value="1"/>
</dbReference>
<dbReference type="InterPro" id="IPR005467">
    <property type="entry name" value="His_kinase_dom"/>
</dbReference>
<feature type="transmembrane region" description="Helical" evidence="12">
    <location>
        <begin position="127"/>
        <end position="149"/>
    </location>
</feature>
<sequence length="713" mass="78839">MTSPPNSPALTRDLIRRIKAAYVAVGLSIFAGVPWLIYFLWNGMYASVVYTLISLAPYFVIVLLFWRGYHYLGRVFWLLVASLVSFLTALAGGDHASPEVYFFALLAFPFLVFSWERERRTMIVIGAYLIVLALLALGSDFLGLSELLLPNLPSQPQANTAAQNAQTDFFIRMTVAIILMAELGYFAYLTRQSNTEAANALIQAQQASRAKGEFLANMSHEIRTPMNGLIGMLEVLESMGVDERQAPTVGTIRNSAFSLLRIIDDILDASKIEAGKLDVELNRTELLPVIEGVAQTLRPLADDSDVRLRLFIDPRIPHWVISDSGRLRQILLNLASNAIKFSSRRLTNRDGEVFFRVTKVGDNRVEFRLSDNGIGMDDSMKDRLFQPFSQAEGASKMHISGTGLGLVITKNLVELLGGKINVDSQPGIGTEITVTLPLRKADGPSRLPDITDTEIVCFSLSDINIDDGLRKMLQRSGAKIDFVNSVEQLSRLRFAQTPIIILPTDDVVLGNEVQRTVERMLPGTKFLRFTSDRSARYGLTHPDSYLVQIFPLMLSDLLLAIATLAGRQTVEEPTPTQPPVEPAPEAAGTTRILVVEDNEINQVVLSKQLEIIGFPHDIASNGAEGLKRWRSGDFHLVLTDCHMPIMDGFELTAEIRETEKSLQMPPTPIIAITANALEGEAERCLQAGMDGYLAKPIELNALRQKLIEVMASS</sequence>
<dbReference type="PANTHER" id="PTHR45339:SF1">
    <property type="entry name" value="HYBRID SIGNAL TRANSDUCTION HISTIDINE KINASE J"/>
    <property type="match status" value="1"/>
</dbReference>
<dbReference type="GO" id="GO:0000155">
    <property type="term" value="F:phosphorelay sensor kinase activity"/>
    <property type="evidence" value="ECO:0007669"/>
    <property type="project" value="InterPro"/>
</dbReference>
<dbReference type="SUPFAM" id="SSF52172">
    <property type="entry name" value="CheY-like"/>
    <property type="match status" value="1"/>
</dbReference>
<evidence type="ECO:0000256" key="8">
    <source>
        <dbReference type="ARBA" id="ARBA00023012"/>
    </source>
</evidence>
<dbReference type="AlphaFoldDB" id="A0A0P1FMA4"/>
<keyword evidence="5" id="KW-0547">Nucleotide-binding</keyword>
<dbReference type="FunFam" id="3.30.565.10:FF:000010">
    <property type="entry name" value="Sensor histidine kinase RcsC"/>
    <property type="match status" value="1"/>
</dbReference>
<dbReference type="InterPro" id="IPR011006">
    <property type="entry name" value="CheY-like_superfamily"/>
</dbReference>
<dbReference type="EMBL" id="CYSC01000044">
    <property type="protein sequence ID" value="CUH74264.1"/>
    <property type="molecule type" value="Genomic_DNA"/>
</dbReference>